<protein>
    <submittedName>
        <fullName evidence="2">Extracellular solute-binding protein</fullName>
    </submittedName>
</protein>
<dbReference type="PROSITE" id="PS51257">
    <property type="entry name" value="PROKAR_LIPOPROTEIN"/>
    <property type="match status" value="1"/>
</dbReference>
<dbReference type="RefSeq" id="WP_152890506.1">
    <property type="nucleotide sequence ID" value="NZ_WHJC01000171.1"/>
</dbReference>
<name>A0A6I1MTL8_9CLOT</name>
<evidence type="ECO:0000313" key="3">
    <source>
        <dbReference type="Proteomes" id="UP000430345"/>
    </source>
</evidence>
<keyword evidence="3" id="KW-1185">Reference proteome</keyword>
<organism evidence="2 3">
    <name type="scientific">Clostridium tarantellae</name>
    <dbReference type="NCBI Taxonomy" id="39493"/>
    <lineage>
        <taxon>Bacteria</taxon>
        <taxon>Bacillati</taxon>
        <taxon>Bacillota</taxon>
        <taxon>Clostridia</taxon>
        <taxon>Eubacteriales</taxon>
        <taxon>Clostridiaceae</taxon>
        <taxon>Clostridium</taxon>
    </lineage>
</organism>
<evidence type="ECO:0000313" key="2">
    <source>
        <dbReference type="EMBL" id="MPQ44221.1"/>
    </source>
</evidence>
<dbReference type="Gene3D" id="3.40.190.10">
    <property type="entry name" value="Periplasmic binding protein-like II"/>
    <property type="match status" value="2"/>
</dbReference>
<dbReference type="Proteomes" id="UP000430345">
    <property type="component" value="Unassembled WGS sequence"/>
</dbReference>
<dbReference type="PANTHER" id="PTHR30006">
    <property type="entry name" value="THIAMINE-BINDING PERIPLASMIC PROTEIN-RELATED"/>
    <property type="match status" value="1"/>
</dbReference>
<dbReference type="AlphaFoldDB" id="A0A6I1MTL8"/>
<reference evidence="2 3" key="1">
    <citation type="submission" date="2019-10" db="EMBL/GenBank/DDBJ databases">
        <title>The Genome Sequence of Clostridium tarantellae Isolated from Fish Brain.</title>
        <authorList>
            <person name="Bano L."/>
            <person name="Kiel M."/>
            <person name="Sales G."/>
            <person name="Doxey A.C."/>
            <person name="Mansfield M.J."/>
            <person name="Schiavone M."/>
            <person name="Rossetto O."/>
            <person name="Pirazzini M."/>
            <person name="Dobrindt U."/>
            <person name="Montecucco C."/>
        </authorList>
    </citation>
    <scope>NUCLEOTIDE SEQUENCE [LARGE SCALE GENOMIC DNA]</scope>
    <source>
        <strain evidence="2 3">DSM 3997</strain>
    </source>
</reference>
<evidence type="ECO:0000256" key="1">
    <source>
        <dbReference type="ARBA" id="ARBA00022729"/>
    </source>
</evidence>
<dbReference type="EMBL" id="WHJC01000171">
    <property type="protein sequence ID" value="MPQ44221.1"/>
    <property type="molecule type" value="Genomic_DNA"/>
</dbReference>
<sequence>MIKKFFVSIILIILVFGLVSCDNNIVEKNKILEDELLVYTTYSDDVMKYITEQFKKETGITIDYKIINSNIIENLKDSNPDVILGGDMQIYKNLKINNKLLPYKTSWFNKTSDENRGIDGSWYTTLKEPIVLFYNSKYITATNAPKSWMDLSNKIYKDKIIMENINEPYIKNIILNLMYQFEKDNKEAEGIIFLQQLKNNIYKFEESSEDLFKEIQNKETTIGISKLSTYLKEKNDNNIPLVEVDTTDGAIFETEAVAILKNSLHPNTAKLFLEFVAGPKMQLEIAKKFNKIPTNEESLKYISQDIINIKPMEVDLNIINKNEEKWMGYFNNFEKEKTINNSIIEQTNKNINNKNCYSVIRYIFSIS</sequence>
<dbReference type="SUPFAM" id="SSF53850">
    <property type="entry name" value="Periplasmic binding protein-like II"/>
    <property type="match status" value="1"/>
</dbReference>
<comment type="caution">
    <text evidence="2">The sequence shown here is derived from an EMBL/GenBank/DDBJ whole genome shotgun (WGS) entry which is preliminary data.</text>
</comment>
<keyword evidence="1" id="KW-0732">Signal</keyword>
<proteinExistence type="predicted"/>
<accession>A0A6I1MTL8</accession>
<dbReference type="Pfam" id="PF13343">
    <property type="entry name" value="SBP_bac_6"/>
    <property type="match status" value="1"/>
</dbReference>
<gene>
    <name evidence="2" type="ORF">GBZ86_10660</name>
</gene>
<dbReference type="OrthoDB" id="179400at2"/>